<evidence type="ECO:0000256" key="9">
    <source>
        <dbReference type="ARBA" id="ARBA00022812"/>
    </source>
</evidence>
<evidence type="ECO:0000256" key="4">
    <source>
        <dbReference type="ARBA" id="ARBA00015294"/>
    </source>
</evidence>
<evidence type="ECO:0000259" key="19">
    <source>
        <dbReference type="Pfam" id="PF03557"/>
    </source>
</evidence>
<dbReference type="EMBL" id="MH603136">
    <property type="protein sequence ID" value="AXS76880.1"/>
    <property type="molecule type" value="Viral_cRNA"/>
</dbReference>
<keyword evidence="12 18" id="KW-1133">Transmembrane helix</keyword>
<evidence type="ECO:0000256" key="13">
    <source>
        <dbReference type="ARBA" id="ARBA00023136"/>
    </source>
</evidence>
<keyword evidence="5" id="KW-0945">Host-virus interaction</keyword>
<dbReference type="NCBIfam" id="TIGR04210">
    <property type="entry name" value="bunya_NSm"/>
    <property type="match status" value="1"/>
</dbReference>
<keyword evidence="9" id="KW-1040">Host Golgi apparatus</keyword>
<dbReference type="Pfam" id="PF03563">
    <property type="entry name" value="Bunya_G2"/>
    <property type="match status" value="1"/>
</dbReference>
<evidence type="ECO:0000256" key="3">
    <source>
        <dbReference type="ARBA" id="ARBA00004625"/>
    </source>
</evidence>
<evidence type="ECO:0000259" key="20">
    <source>
        <dbReference type="Pfam" id="PF03563"/>
    </source>
</evidence>
<dbReference type="InterPro" id="IPR026400">
    <property type="entry name" value="Bunya_nonstruc_pro_NSm"/>
</dbReference>
<evidence type="ECO:0000256" key="7">
    <source>
        <dbReference type="ARBA" id="ARBA00022729"/>
    </source>
</evidence>
<keyword evidence="10" id="KW-0946">Virion</keyword>
<dbReference type="GO" id="GO:0044178">
    <property type="term" value="C:host cell Golgi membrane"/>
    <property type="evidence" value="ECO:0007669"/>
    <property type="project" value="UniProtKB-SubCell"/>
</dbReference>
<feature type="transmembrane region" description="Helical" evidence="18">
    <location>
        <begin position="1404"/>
        <end position="1426"/>
    </location>
</feature>
<evidence type="ECO:0000256" key="1">
    <source>
        <dbReference type="ARBA" id="ARBA00004182"/>
    </source>
</evidence>
<evidence type="ECO:0000256" key="18">
    <source>
        <dbReference type="SAM" id="Phobius"/>
    </source>
</evidence>
<evidence type="ECO:0000256" key="2">
    <source>
        <dbReference type="ARBA" id="ARBA00004252"/>
    </source>
</evidence>
<keyword evidence="11" id="KW-1043">Host membrane</keyword>
<evidence type="ECO:0000256" key="5">
    <source>
        <dbReference type="ARBA" id="ARBA00022581"/>
    </source>
</evidence>
<accession>A0A346RSP2</accession>
<keyword evidence="6 18" id="KW-0812">Transmembrane</keyword>
<dbReference type="GO" id="GO:0044167">
    <property type="term" value="C:host cell endoplasmic reticulum membrane"/>
    <property type="evidence" value="ECO:0007669"/>
    <property type="project" value="UniProtKB-SubCell"/>
</dbReference>
<dbReference type="InterPro" id="IPR005167">
    <property type="entry name" value="Bunya_G1"/>
</dbReference>
<feature type="transmembrane region" description="Helical" evidence="18">
    <location>
        <begin position="357"/>
        <end position="380"/>
    </location>
</feature>
<reference evidence="21" key="1">
    <citation type="submission" date="2018-07" db="EMBL/GenBank/DDBJ databases">
        <title>Complete Genome Sequence of the Tataguine Virus Isolated in the Central African Republic in 1972 from Humans with Acute Febrile Syndromes.</title>
        <authorList>
            <person name="Simo Tchetgna H.D."/>
            <person name="Selekon B."/>
            <person name="Kazanji M."/>
            <person name="Berthet N."/>
            <person name="Nakoune E."/>
        </authorList>
    </citation>
    <scope>NUCLEOTIDE SEQUENCE</scope>
    <source>
        <strain evidence="21">HB72P583</strain>
    </source>
</reference>
<dbReference type="Pfam" id="PF03557">
    <property type="entry name" value="Bunya_G1"/>
    <property type="match status" value="1"/>
</dbReference>
<dbReference type="GO" id="GO:0019062">
    <property type="term" value="P:virion attachment to host cell"/>
    <property type="evidence" value="ECO:0007669"/>
    <property type="project" value="UniProtKB-KW"/>
</dbReference>
<evidence type="ECO:0000256" key="15">
    <source>
        <dbReference type="ARBA" id="ARBA00023184"/>
    </source>
</evidence>
<name>A0A346RSP2_9VIRU</name>
<evidence type="ECO:0000313" key="21">
    <source>
        <dbReference type="EMBL" id="AXS76880.1"/>
    </source>
</evidence>
<evidence type="ECO:0000256" key="11">
    <source>
        <dbReference type="ARBA" id="ARBA00022870"/>
    </source>
</evidence>
<evidence type="ECO:0000256" key="8">
    <source>
        <dbReference type="ARBA" id="ARBA00022804"/>
    </source>
</evidence>
<keyword evidence="8" id="KW-1161">Viral attachment to host cell</keyword>
<keyword evidence="7" id="KW-0732">Signal</keyword>
<sequence length="1446" mass="162127">MILIIASLLALSNAVPFEHCFQGGRKILSLPSTEMSVPRICIRDDISMIKTEVTGLSQDADATKFKVEAFRKLTVPEWADCRPEKKELGDIMVLEIDSKGLITANMYSCFADCSITIDKENALVEFHTSSFNHYSITGSTTNKGWFKSNAVVSLRHTCENLKIQCGMKHVQIHACFKEHIECKQFLHRTILPGYMAESICHNIEMIILTGFTIAIFCLLSLIMKTYLCYIMLPLFIPISYLYGYLYNKSCKKCSNCGLAYHPFSNCGSHCVCGSKYESSERMKIHRTSGLCPGYKSMRAARVLCKSKACGLIMSVLLSMLILSFVTPIGAECDGMIPIHNLPDMYSNIKAENDMYKILFYILLGITGTSIVLVGGLIVLISKFTHIMMRFFVIKCETCKMFHARDRIIIDDGYSSACGSCTCGCPDDPPMNMYHQTSTICVSPFIIKTLKIISYIALISLLSSCCTVVLGVAANPTEEPIECFNFSDFENCTGLGLYNKLCSENKNLNNAKLKELLKSSYKFNDVELKILDNTSLTYLDISKKIASTSNLHTRMIMESRYLSKFCKDDKLKEIDSLVGWKATARLNTLKTCKHYGIYKLCKCVFEGTDCNSITGGWIGTYGFTLGSLSNDVIMNDLKQLFLLLDVLLPGNSGPYMLYLLEEGDYLSARNMSTAFMEYYKDENSLKSFFLMITDLLTNLYNSGHQPTPSSKRQVNPRSEVEAIYPESIKQTYFFREESKKLCLEAKFMKCFSKRTLTPVSEDYLLCRKDHGRATTPRERTVHPWSDSIVQMSKSNDVLCYKDKLCGLAFPAIDQEKLTNLKKSDVECRSQNVPRIDGPMNLHIKSCRPTQTGLCNIGGHSFNLNMCPNGLMYIQTARGHHDPAGDIGAICFNPLCGEQFPVHPDSTTDCSFHTPRTIPLQVNVRDAASLEEYAESLKAKIFNSLAVLQYKPTAFMGNFKPTFKSITVSGTDTSTGVDDAYIITDLNALSGSTYGYRVLSKSGDHLLDIILRVKSSNVTSNYVYEYTTGPTINYNSVHSEKCTGRCPELGPKIVAITSPDWMTFSKEGTSSWGCEELGCLAIGEGCVAGACKDIIRPEAEVYKKVDEEENTATICFSTSKESFCKTIKSGEVDIADNIELQYKTVESFKLPTRLFVRDNKLYTGQINGLGEYGKYCGNVQMRNGTTIGTGVPVFDYRCHAMSRKDITIRKCYDNNYSVCSQLEPLSQYDHVYTGLHNIKLDMYNKITGVVTLKIKLGTLNYKQYTEVSTISGRGKCAGCKNCIEGFSCTATIDSDLETTCPIESNCISHLNRIIINTGRESHNFKLNCDNLGSSEHIQIKLCQSQLELTVEEVKTKSILQVAGLGQQAFVVEKDNRCGTWLCKVYNEGFSFLWEPIKAFFGSYISIFYVSVGIIIFLFLSIYIFIPMLGKLRDALKKNEMEYRKEHKY</sequence>
<keyword evidence="15" id="KW-1038">Host endoplasmic reticulum</keyword>
<proteinExistence type="predicted"/>
<evidence type="ECO:0000256" key="6">
    <source>
        <dbReference type="ARBA" id="ARBA00022692"/>
    </source>
</evidence>
<evidence type="ECO:0000256" key="14">
    <source>
        <dbReference type="ARBA" id="ARBA00023180"/>
    </source>
</evidence>
<keyword evidence="16" id="KW-1160">Virus entry into host cell</keyword>
<evidence type="ECO:0000256" key="16">
    <source>
        <dbReference type="ARBA" id="ARBA00023296"/>
    </source>
</evidence>
<evidence type="ECO:0000256" key="10">
    <source>
        <dbReference type="ARBA" id="ARBA00022844"/>
    </source>
</evidence>
<feature type="transmembrane region" description="Helical" evidence="18">
    <location>
        <begin position="205"/>
        <end position="223"/>
    </location>
</feature>
<dbReference type="GO" id="GO:0044003">
    <property type="term" value="P:symbiont-mediated perturbation of host process"/>
    <property type="evidence" value="ECO:0007669"/>
    <property type="project" value="InterPro"/>
</dbReference>
<keyword evidence="13 18" id="KW-0472">Membrane</keyword>
<dbReference type="GO" id="GO:0055036">
    <property type="term" value="C:virion membrane"/>
    <property type="evidence" value="ECO:0007669"/>
    <property type="project" value="UniProtKB-SubCell"/>
</dbReference>
<feature type="domain" description="Bunyavirus glycoprotein G1" evidence="19">
    <location>
        <begin position="515"/>
        <end position="1386"/>
    </location>
</feature>
<dbReference type="InterPro" id="IPR005168">
    <property type="entry name" value="Bunya_G2"/>
</dbReference>
<organism evidence="21">
    <name type="scientific">Tataguine virus</name>
    <dbReference type="NCBI Taxonomy" id="1623310"/>
    <lineage>
        <taxon>Viruses</taxon>
        <taxon>Riboviria</taxon>
        <taxon>Orthornavirae</taxon>
        <taxon>Negarnaviricota</taxon>
        <taxon>Polyploviricotina</taxon>
        <taxon>Bunyaviricetes</taxon>
        <taxon>Elliovirales</taxon>
        <taxon>Peribunyaviridae</taxon>
        <taxon>Orthobunyavirus</taxon>
        <taxon>Orthobunyavirus tataguineense</taxon>
    </lineage>
</organism>
<feature type="domain" description="Bunyavirus glycoprotein G2" evidence="20">
    <location>
        <begin position="19"/>
        <end position="301"/>
    </location>
</feature>
<feature type="transmembrane region" description="Helical" evidence="18">
    <location>
        <begin position="308"/>
        <end position="330"/>
    </location>
</feature>
<keyword evidence="14" id="KW-0325">Glycoprotein</keyword>
<protein>
    <recommendedName>
        <fullName evidence="4">Envelopment polyprotein</fullName>
    </recommendedName>
    <alternativeName>
        <fullName evidence="17">M polyprotein</fullName>
    </alternativeName>
</protein>
<evidence type="ECO:0000256" key="17">
    <source>
        <dbReference type="ARBA" id="ARBA00031199"/>
    </source>
</evidence>
<feature type="transmembrane region" description="Helical" evidence="18">
    <location>
        <begin position="451"/>
        <end position="473"/>
    </location>
</feature>
<evidence type="ECO:0000256" key="12">
    <source>
        <dbReference type="ARBA" id="ARBA00022989"/>
    </source>
</evidence>
<dbReference type="GO" id="GO:0046718">
    <property type="term" value="P:symbiont entry into host cell"/>
    <property type="evidence" value="ECO:0007669"/>
    <property type="project" value="UniProtKB-KW"/>
</dbReference>
<comment type="subcellular location">
    <subcellularLocation>
        <location evidence="2">Host Golgi apparatus membrane</location>
        <topology evidence="2">Multi-pass membrane protein</topology>
    </subcellularLocation>
    <subcellularLocation>
        <location evidence="3">Host endoplasmic reticulum membrane</location>
    </subcellularLocation>
    <subcellularLocation>
        <location evidence="1">Virion membrane</location>
    </subcellularLocation>
</comment>